<sequence length="131" mass="13617">MSTEEVLREAANELSKLISAERIMGEPIDLGDKMVIPVTRFGIGFGAGSGKGKDGDGAGAGGGGGIEPLALLVAHKEIKGAEGVQVFSLKKENPVAQVITALSESLVPQVIELIKKKDSESTETKPEETSE</sequence>
<dbReference type="Proteomes" id="UP000694228">
    <property type="component" value="Chromosome"/>
</dbReference>
<reference evidence="1 2" key="1">
    <citation type="submission" date="2021-06" db="EMBL/GenBank/DDBJ databases">
        <title>Complete genome sequence of the secondary alcohol utilizing methanogen Methanospirillum hungatei strain GP1.</title>
        <authorList>
            <person name="Day L.A."/>
            <person name="Costa K.C."/>
        </authorList>
    </citation>
    <scope>NUCLEOTIDE SEQUENCE [LARGE SCALE GENOMIC DNA]</scope>
    <source>
        <strain evidence="1 2">GP1</strain>
    </source>
</reference>
<accession>A0A8F5ZHH7</accession>
<proteinExistence type="predicted"/>
<dbReference type="EMBL" id="CP077107">
    <property type="protein sequence ID" value="QXO94513.1"/>
    <property type="molecule type" value="Genomic_DNA"/>
</dbReference>
<dbReference type="Pfam" id="PF09579">
    <property type="entry name" value="Spore_YtfJ"/>
    <property type="match status" value="1"/>
</dbReference>
<evidence type="ECO:0000313" key="2">
    <source>
        <dbReference type="Proteomes" id="UP000694228"/>
    </source>
</evidence>
<protein>
    <submittedName>
        <fullName evidence="1">Sporulation protein</fullName>
    </submittedName>
</protein>
<evidence type="ECO:0000313" key="1">
    <source>
        <dbReference type="EMBL" id="QXO94513.1"/>
    </source>
</evidence>
<dbReference type="InterPro" id="IPR014229">
    <property type="entry name" value="Spore_YtfJ"/>
</dbReference>
<dbReference type="OrthoDB" id="117747at2157"/>
<dbReference type="PANTHER" id="PTHR39162">
    <property type="entry name" value="GLL3345 PROTEIN"/>
    <property type="match status" value="1"/>
</dbReference>
<organism evidence="1 2">
    <name type="scientific">Methanospirillum hungatei</name>
    <dbReference type="NCBI Taxonomy" id="2203"/>
    <lineage>
        <taxon>Archaea</taxon>
        <taxon>Methanobacteriati</taxon>
        <taxon>Methanobacteriota</taxon>
        <taxon>Stenosarchaea group</taxon>
        <taxon>Methanomicrobia</taxon>
        <taxon>Methanomicrobiales</taxon>
        <taxon>Methanospirillaceae</taxon>
        <taxon>Methanospirillum</taxon>
    </lineage>
</organism>
<name>A0A8F5ZHH7_METHU</name>
<gene>
    <name evidence="1" type="ORF">KSK55_14530</name>
</gene>
<dbReference type="AlphaFoldDB" id="A0A8F5ZHH7"/>
<dbReference type="PANTHER" id="PTHR39162:SF1">
    <property type="entry name" value="SPORULATION PROTEIN YTFJ"/>
    <property type="match status" value="1"/>
</dbReference>